<comment type="caution">
    <text evidence="1">The sequence shown here is derived from an EMBL/GenBank/DDBJ whole genome shotgun (WGS) entry which is preliminary data.</text>
</comment>
<gene>
    <name evidence="1" type="ORF">ANN_05347</name>
</gene>
<evidence type="ECO:0000313" key="2">
    <source>
        <dbReference type="Proteomes" id="UP001148838"/>
    </source>
</evidence>
<dbReference type="InterPro" id="IPR007174">
    <property type="entry name" value="Las1"/>
</dbReference>
<sequence length="596" mass="69528">MTITSYLIKCWEDIISKLDFCNGSRSCNCTPNSKTYNSLLTQRCPQGIPAGAQCTLDLIQICLKDREVWPQIENGLLPPYHEHDLQLMYSMAVLRFLNHLAGLVKTKNESLYQMAAKMHIPDWVVNIRHDTSHDHNLPSISLLREATHFCLQWIHENYWKNEAEMTSDWVVSSESTDYAHMTRRLKHIVEMWQAVMLYSSMGFETYSEIPDSELRIAGNETADFLAKKGSNLIQNTTTSLPFTSIKRLIKNKYKIKQNQALYLQKFPQDFLNMWQVMLNCFQQGKILPQLIKKLIQVTSSENESCHRRKVAALWVKELTQSLNKYRKTRKLARSWKRNIPNSKVARRVMLLKTSQRTKLRASTYIRKQVLRAVERKNPQLKHVMALHVQRLPPSLTKMKLLREIVLKPSKWTNIFLPYLMDLMDPPLPKETREKLLTLIKIYTRELRIQDDENIDPNYQVHTVHNLTREPDASENCHEEQMDCSSTALNSHWFRNSGCRQFISSFSEKADWGKCPLGLLPWQNNGSMLQLDLPCDTVWQPSQQVITYTDGSLPGFFHTVINWDKVLSKRPTQKKIFQEMQDTNIVEKAFDAVLNQD</sequence>
<name>A0ABQ8TCZ9_PERAM</name>
<accession>A0ABQ8TCZ9</accession>
<dbReference type="EMBL" id="JAJSOF020000013">
    <property type="protein sequence ID" value="KAJ4443672.1"/>
    <property type="molecule type" value="Genomic_DNA"/>
</dbReference>
<evidence type="ECO:0000313" key="1">
    <source>
        <dbReference type="EMBL" id="KAJ4443672.1"/>
    </source>
</evidence>
<dbReference type="PANTHER" id="PTHR15002">
    <property type="entry name" value="RIBOSOMAL BIOGENESIS PROTEIN LAS1L"/>
    <property type="match status" value="1"/>
</dbReference>
<organism evidence="1 2">
    <name type="scientific">Periplaneta americana</name>
    <name type="common">American cockroach</name>
    <name type="synonym">Blatta americana</name>
    <dbReference type="NCBI Taxonomy" id="6978"/>
    <lineage>
        <taxon>Eukaryota</taxon>
        <taxon>Metazoa</taxon>
        <taxon>Ecdysozoa</taxon>
        <taxon>Arthropoda</taxon>
        <taxon>Hexapoda</taxon>
        <taxon>Insecta</taxon>
        <taxon>Pterygota</taxon>
        <taxon>Neoptera</taxon>
        <taxon>Polyneoptera</taxon>
        <taxon>Dictyoptera</taxon>
        <taxon>Blattodea</taxon>
        <taxon>Blattoidea</taxon>
        <taxon>Blattidae</taxon>
        <taxon>Blattinae</taxon>
        <taxon>Periplaneta</taxon>
    </lineage>
</organism>
<reference evidence="1 2" key="1">
    <citation type="journal article" date="2022" name="Allergy">
        <title>Genome assembly and annotation of Periplaneta americana reveal a comprehensive cockroach allergen profile.</title>
        <authorList>
            <person name="Wang L."/>
            <person name="Xiong Q."/>
            <person name="Saelim N."/>
            <person name="Wang L."/>
            <person name="Nong W."/>
            <person name="Wan A.T."/>
            <person name="Shi M."/>
            <person name="Liu X."/>
            <person name="Cao Q."/>
            <person name="Hui J.H.L."/>
            <person name="Sookrung N."/>
            <person name="Leung T.F."/>
            <person name="Tungtrongchitr A."/>
            <person name="Tsui S.K.W."/>
        </authorList>
    </citation>
    <scope>NUCLEOTIDE SEQUENCE [LARGE SCALE GENOMIC DNA]</scope>
    <source>
        <strain evidence="1">PWHHKU_190912</strain>
    </source>
</reference>
<dbReference type="Pfam" id="PF04031">
    <property type="entry name" value="Las1"/>
    <property type="match status" value="1"/>
</dbReference>
<proteinExistence type="predicted"/>
<protein>
    <submittedName>
        <fullName evidence="1">Uncharacterized protein</fullName>
    </submittedName>
</protein>
<dbReference type="PANTHER" id="PTHR15002:SF0">
    <property type="entry name" value="RIBOSOMAL BIOGENESIS PROTEIN LAS1L"/>
    <property type="match status" value="1"/>
</dbReference>
<dbReference type="Proteomes" id="UP001148838">
    <property type="component" value="Unassembled WGS sequence"/>
</dbReference>
<keyword evidence="2" id="KW-1185">Reference proteome</keyword>